<dbReference type="STRING" id="645134.A0A0L0HR96"/>
<evidence type="ECO:0000259" key="2">
    <source>
        <dbReference type="PROSITE" id="PS50011"/>
    </source>
</evidence>
<accession>A0A0L0HR96</accession>
<dbReference type="PANTHER" id="PTHR12984:SF3">
    <property type="entry name" value="N-TERMINAL KINASE-LIKE PROTEIN"/>
    <property type="match status" value="1"/>
</dbReference>
<sequence length="788" mass="85961">MFEFAKSALTGALGSKGPSLPFTVGEVVHSDALWTIHDGSKKDDRTPVSVFVFDSVRHRDKLPLARNALKKCRTIRHPDMLKVIEGVETETKIIIGTEAVTPLRTYSPLKSLNQNLIAWGLYKIATAIKFLNTDCNMIHGNIRVDSIYTTKAGEWKLGGFELLSSLKEDNPVILTYGGYLPEASKYAPPEVRKTSWTACRNTPSNAVDSWAFGCLIHEIFNGFFSRPEDLGQRGDIPQELFPIYKSFLNMEPKARMTMGDFLDKGIWKQGYFDKDFISVTLFLEQIAIKDAFEKEQFIRKIDASLESFPLEFCKYKILPELIQAVEYGGAGAKALTPILKLGGKLDQQEFDNLVVPIVIKLFASSDRAIRVSLCEGLPNFINNLNSKTVSDKIFPNLAIGFMDSSAVIRECTLKSVLVIIGKLNERITNNDLLRYLAKLQQDEEPGIRTNTTICLGKISKHLNDATKKRVLVPAFLRSFNDPFAPARTAGLVALAATVEFYDGQDCAQRIIPTLAPLLLDPEKQVRRQAFNNMEIFVKKLEKIADNMPETSVPAGTVANGGPGASQPPGASTEGWANWAISAVSTKLGTSLTPNGSSTDLTKTPPTTTKPAPTTASSTPLNPSIATQARNMAPSVAMAPLVPVSAPNGWDVGAAGWGWDTESDLPPVTKTVSQPSSSKGVGSAFSIKAAKATENWAEWGDNFDPIPSSKPNRSTAQPTTSLVSSGENAWTENWGGDGWDIDPLTPSRPLSSNSIGSPGGSAEDKERRRQRLAEQREARKAGKLGARKI</sequence>
<dbReference type="eggNOG" id="KOG1243">
    <property type="taxonomic scope" value="Eukaryota"/>
</dbReference>
<dbReference type="Gene3D" id="1.10.510.10">
    <property type="entry name" value="Transferase(Phosphotransferase) domain 1"/>
    <property type="match status" value="1"/>
</dbReference>
<reference evidence="3 4" key="1">
    <citation type="submission" date="2009-08" db="EMBL/GenBank/DDBJ databases">
        <title>The Genome Sequence of Spizellomyces punctatus strain DAOM BR117.</title>
        <authorList>
            <consortium name="The Broad Institute Genome Sequencing Platform"/>
            <person name="Russ C."/>
            <person name="Cuomo C."/>
            <person name="Shea T."/>
            <person name="Young S.K."/>
            <person name="Zeng Q."/>
            <person name="Koehrsen M."/>
            <person name="Haas B."/>
            <person name="Borodovsky M."/>
            <person name="Guigo R."/>
            <person name="Alvarado L."/>
            <person name="Berlin A."/>
            <person name="Bochicchio J."/>
            <person name="Borenstein D."/>
            <person name="Chapman S."/>
            <person name="Chen Z."/>
            <person name="Engels R."/>
            <person name="Freedman E."/>
            <person name="Gellesch M."/>
            <person name="Goldberg J."/>
            <person name="Griggs A."/>
            <person name="Gujja S."/>
            <person name="Heiman D."/>
            <person name="Hepburn T."/>
            <person name="Howarth C."/>
            <person name="Jen D."/>
            <person name="Larson L."/>
            <person name="Lewis B."/>
            <person name="Mehta T."/>
            <person name="Park D."/>
            <person name="Pearson M."/>
            <person name="Roberts A."/>
            <person name="Saif S."/>
            <person name="Shenoy N."/>
            <person name="Sisk P."/>
            <person name="Stolte C."/>
            <person name="Sykes S."/>
            <person name="Thomson T."/>
            <person name="Walk T."/>
            <person name="White J."/>
            <person name="Yandava C."/>
            <person name="Burger G."/>
            <person name="Gray M.W."/>
            <person name="Holland P.W.H."/>
            <person name="King N."/>
            <person name="Lang F.B.F."/>
            <person name="Roger A.J."/>
            <person name="Ruiz-Trillo I."/>
            <person name="Lander E."/>
            <person name="Nusbaum C."/>
        </authorList>
    </citation>
    <scope>NUCLEOTIDE SEQUENCE [LARGE SCALE GENOMIC DNA]</scope>
    <source>
        <strain evidence="3 4">DAOM BR117</strain>
    </source>
</reference>
<dbReference type="RefSeq" id="XP_016611631.1">
    <property type="nucleotide sequence ID" value="XM_016749389.1"/>
</dbReference>
<feature type="domain" description="Protein kinase" evidence="2">
    <location>
        <begin position="22"/>
        <end position="272"/>
    </location>
</feature>
<evidence type="ECO:0000256" key="1">
    <source>
        <dbReference type="SAM" id="MobiDB-lite"/>
    </source>
</evidence>
<dbReference type="InterPro" id="IPR000719">
    <property type="entry name" value="Prot_kinase_dom"/>
</dbReference>
<dbReference type="SMART" id="SM00220">
    <property type="entry name" value="S_TKc"/>
    <property type="match status" value="1"/>
</dbReference>
<evidence type="ECO:0000313" key="3">
    <source>
        <dbReference type="EMBL" id="KND03592.1"/>
    </source>
</evidence>
<proteinExistence type="predicted"/>
<dbReference type="GO" id="GO:0006409">
    <property type="term" value="P:tRNA export from nucleus"/>
    <property type="evidence" value="ECO:0007669"/>
    <property type="project" value="TreeGrafter"/>
</dbReference>
<dbReference type="GO" id="GO:0005524">
    <property type="term" value="F:ATP binding"/>
    <property type="evidence" value="ECO:0007669"/>
    <property type="project" value="InterPro"/>
</dbReference>
<feature type="region of interest" description="Disordered" evidence="1">
    <location>
        <begin position="699"/>
        <end position="788"/>
    </location>
</feature>
<dbReference type="SUPFAM" id="SSF48371">
    <property type="entry name" value="ARM repeat"/>
    <property type="match status" value="1"/>
</dbReference>
<feature type="compositionally biased region" description="Polar residues" evidence="1">
    <location>
        <begin position="588"/>
        <end position="600"/>
    </location>
</feature>
<dbReference type="InterPro" id="IPR016024">
    <property type="entry name" value="ARM-type_fold"/>
</dbReference>
<dbReference type="AlphaFoldDB" id="A0A0L0HR96"/>
<dbReference type="OMA" id="NDTSWAG"/>
<dbReference type="InterPro" id="IPR011989">
    <property type="entry name" value="ARM-like"/>
</dbReference>
<dbReference type="OrthoDB" id="447103at2759"/>
<dbReference type="GO" id="GO:0005737">
    <property type="term" value="C:cytoplasm"/>
    <property type="evidence" value="ECO:0007669"/>
    <property type="project" value="TreeGrafter"/>
</dbReference>
<name>A0A0L0HR96_SPIPD</name>
<feature type="compositionally biased region" description="Polar residues" evidence="1">
    <location>
        <begin position="708"/>
        <end position="730"/>
    </location>
</feature>
<keyword evidence="4" id="KW-1185">Reference proteome</keyword>
<dbReference type="Gene3D" id="3.30.200.20">
    <property type="entry name" value="Phosphorylase Kinase, domain 1"/>
    <property type="match status" value="1"/>
</dbReference>
<feature type="region of interest" description="Disordered" evidence="1">
    <location>
        <begin position="588"/>
        <end position="620"/>
    </location>
</feature>
<keyword evidence="3" id="KW-0808">Transferase</keyword>
<dbReference type="EMBL" id="KQ257451">
    <property type="protein sequence ID" value="KND03592.1"/>
    <property type="molecule type" value="Genomic_DNA"/>
</dbReference>
<feature type="compositionally biased region" description="Low complexity" evidence="1">
    <location>
        <begin position="601"/>
        <end position="619"/>
    </location>
</feature>
<dbReference type="GO" id="GO:0004672">
    <property type="term" value="F:protein kinase activity"/>
    <property type="evidence" value="ECO:0007669"/>
    <property type="project" value="InterPro"/>
</dbReference>
<dbReference type="PANTHER" id="PTHR12984">
    <property type="entry name" value="SCY1-RELATED S/T PROTEIN KINASE-LIKE"/>
    <property type="match status" value="1"/>
</dbReference>
<dbReference type="InterPro" id="IPR011009">
    <property type="entry name" value="Kinase-like_dom_sf"/>
</dbReference>
<dbReference type="PROSITE" id="PS50011">
    <property type="entry name" value="PROTEIN_KINASE_DOM"/>
    <property type="match status" value="1"/>
</dbReference>
<dbReference type="InterPro" id="IPR001245">
    <property type="entry name" value="Ser-Thr/Tyr_kinase_cat_dom"/>
</dbReference>
<feature type="compositionally biased region" description="Basic and acidic residues" evidence="1">
    <location>
        <begin position="761"/>
        <end position="779"/>
    </location>
</feature>
<dbReference type="InterPro" id="IPR051177">
    <property type="entry name" value="CIK-Related_Protein"/>
</dbReference>
<organism evidence="3 4">
    <name type="scientific">Spizellomyces punctatus (strain DAOM BR117)</name>
    <dbReference type="NCBI Taxonomy" id="645134"/>
    <lineage>
        <taxon>Eukaryota</taxon>
        <taxon>Fungi</taxon>
        <taxon>Fungi incertae sedis</taxon>
        <taxon>Chytridiomycota</taxon>
        <taxon>Chytridiomycota incertae sedis</taxon>
        <taxon>Chytridiomycetes</taxon>
        <taxon>Spizellomycetales</taxon>
        <taxon>Spizellomycetaceae</taxon>
        <taxon>Spizellomyces</taxon>
    </lineage>
</organism>
<evidence type="ECO:0000313" key="4">
    <source>
        <dbReference type="Proteomes" id="UP000053201"/>
    </source>
</evidence>
<dbReference type="Gene3D" id="1.25.10.10">
    <property type="entry name" value="Leucine-rich Repeat Variant"/>
    <property type="match status" value="1"/>
</dbReference>
<gene>
    <name evidence="3" type="ORF">SPPG_01068</name>
</gene>
<dbReference type="InParanoid" id="A0A0L0HR96"/>
<dbReference type="FunCoup" id="A0A0L0HR96">
    <property type="interactions" value="899"/>
</dbReference>
<dbReference type="GeneID" id="27684757"/>
<protein>
    <submittedName>
        <fullName evidence="3">SCY1 protein kinase</fullName>
    </submittedName>
</protein>
<dbReference type="Pfam" id="PF07714">
    <property type="entry name" value="PK_Tyr_Ser-Thr"/>
    <property type="match status" value="1"/>
</dbReference>
<dbReference type="Proteomes" id="UP000053201">
    <property type="component" value="Unassembled WGS sequence"/>
</dbReference>
<dbReference type="VEuPathDB" id="FungiDB:SPPG_01068"/>
<dbReference type="SUPFAM" id="SSF56112">
    <property type="entry name" value="Protein kinase-like (PK-like)"/>
    <property type="match status" value="1"/>
</dbReference>
<keyword evidence="3" id="KW-0418">Kinase</keyword>